<sequence>METEIQRNKLAHRLLFSQEVTQI</sequence>
<dbReference type="AlphaFoldDB" id="A0A2P2KLL4"/>
<name>A0A2P2KLL4_RHIMU</name>
<organism evidence="1">
    <name type="scientific">Rhizophora mucronata</name>
    <name type="common">Asiatic mangrove</name>
    <dbReference type="NCBI Taxonomy" id="61149"/>
    <lineage>
        <taxon>Eukaryota</taxon>
        <taxon>Viridiplantae</taxon>
        <taxon>Streptophyta</taxon>
        <taxon>Embryophyta</taxon>
        <taxon>Tracheophyta</taxon>
        <taxon>Spermatophyta</taxon>
        <taxon>Magnoliopsida</taxon>
        <taxon>eudicotyledons</taxon>
        <taxon>Gunneridae</taxon>
        <taxon>Pentapetalae</taxon>
        <taxon>rosids</taxon>
        <taxon>fabids</taxon>
        <taxon>Malpighiales</taxon>
        <taxon>Rhizophoraceae</taxon>
        <taxon>Rhizophora</taxon>
    </lineage>
</organism>
<evidence type="ECO:0000313" key="1">
    <source>
        <dbReference type="EMBL" id="MBX06607.1"/>
    </source>
</evidence>
<protein>
    <submittedName>
        <fullName evidence="1">Uncharacterized protein</fullName>
    </submittedName>
</protein>
<accession>A0A2P2KLL4</accession>
<proteinExistence type="predicted"/>
<reference evidence="1" key="1">
    <citation type="submission" date="2018-02" db="EMBL/GenBank/DDBJ databases">
        <title>Rhizophora mucronata_Transcriptome.</title>
        <authorList>
            <person name="Meera S.P."/>
            <person name="Sreeshan A."/>
            <person name="Augustine A."/>
        </authorList>
    </citation>
    <scope>NUCLEOTIDE SEQUENCE</scope>
    <source>
        <tissue evidence="1">Leaf</tissue>
    </source>
</reference>
<dbReference type="EMBL" id="GGEC01026123">
    <property type="protein sequence ID" value="MBX06607.1"/>
    <property type="molecule type" value="Transcribed_RNA"/>
</dbReference>